<protein>
    <submittedName>
        <fullName evidence="2">Uncharacterized protein</fullName>
    </submittedName>
</protein>
<evidence type="ECO:0000313" key="3">
    <source>
        <dbReference type="Proteomes" id="UP000194218"/>
    </source>
</evidence>
<name>A0A1W7CYJ3_9ACTN</name>
<dbReference type="AlphaFoldDB" id="A0A1W7CYJ3"/>
<dbReference type="Proteomes" id="UP000194218">
    <property type="component" value="Chromosome"/>
</dbReference>
<dbReference type="RefSeq" id="WP_086159609.1">
    <property type="nucleotide sequence ID" value="NZ_CP021121.1"/>
</dbReference>
<proteinExistence type="predicted"/>
<dbReference type="EMBL" id="CP021121">
    <property type="protein sequence ID" value="ARQ69739.1"/>
    <property type="molecule type" value="Genomic_DNA"/>
</dbReference>
<sequence>MSTLPVYPWRCAPDGLATYRQLRARGLRPGGQEPVGQIERRRRRGRPPLTGLLYRIDQAVPVRPMTPGRWRAIEAALRARRTCPQCGCDRGYCIPTSIGRCNECDAAGGWSTAA</sequence>
<feature type="region of interest" description="Disordered" evidence="1">
    <location>
        <begin position="27"/>
        <end position="46"/>
    </location>
</feature>
<dbReference type="NCBIfam" id="NF041638">
    <property type="entry name" value="QRL_CxxC_CxxC"/>
    <property type="match status" value="1"/>
</dbReference>
<evidence type="ECO:0000313" key="2">
    <source>
        <dbReference type="EMBL" id="ARQ69739.1"/>
    </source>
</evidence>
<gene>
    <name evidence="2" type="ORF">CAG99_13470</name>
</gene>
<reference evidence="2 3" key="1">
    <citation type="submission" date="2017-05" db="EMBL/GenBank/DDBJ databases">
        <title>Complete genome sequence of Streptomyces sp. SCSIO 03032 revealed the diverse biosynthetic pathways for its bioactive secondary metabolites.</title>
        <authorList>
            <person name="Ma L."/>
            <person name="Zhu Y."/>
            <person name="Zhang W."/>
            <person name="Zhang G."/>
            <person name="Tian X."/>
            <person name="Zhang S."/>
            <person name="Zhang C."/>
        </authorList>
    </citation>
    <scope>NUCLEOTIDE SEQUENCE [LARGE SCALE GENOMIC DNA]</scope>
    <source>
        <strain evidence="2 3">SCSIO 03032</strain>
    </source>
</reference>
<dbReference type="InterPro" id="IPR048142">
    <property type="entry name" value="QRL_CxxC_CxxC"/>
</dbReference>
<keyword evidence="3" id="KW-1185">Reference proteome</keyword>
<organism evidence="2 3">
    <name type="scientific">Streptomyces marincola</name>
    <dbReference type="NCBI Taxonomy" id="2878388"/>
    <lineage>
        <taxon>Bacteria</taxon>
        <taxon>Bacillati</taxon>
        <taxon>Actinomycetota</taxon>
        <taxon>Actinomycetes</taxon>
        <taxon>Kitasatosporales</taxon>
        <taxon>Streptomycetaceae</taxon>
        <taxon>Streptomyces</taxon>
    </lineage>
</organism>
<evidence type="ECO:0000256" key="1">
    <source>
        <dbReference type="SAM" id="MobiDB-lite"/>
    </source>
</evidence>
<dbReference type="KEGG" id="smao:CAG99_13470"/>
<accession>A0A1W7CYJ3</accession>
<dbReference type="OrthoDB" id="4553528at2"/>